<evidence type="ECO:0000313" key="2">
    <source>
        <dbReference type="Proteomes" id="UP000483802"/>
    </source>
</evidence>
<proteinExistence type="predicted"/>
<keyword evidence="2" id="KW-1185">Reference proteome</keyword>
<accession>A0A6L6WTB2</accession>
<protein>
    <recommendedName>
        <fullName evidence="3">Peptidase inhibitor family I36</fullName>
    </recommendedName>
</protein>
<sequence length="192" mass="20330">MEVLLVPGARPGVVVVPAGTHVHTYLLLTCACKSHVAPGREKSMKLKSFKLTAAATASALAGAALLFSAAPASADNAPYSGCPEWALCLYQNGGGTGSKVIVTPPAAGGNSKIQRLTNTHFLNKEPADNQVSSWINNSQCQVEFWDDPNGELHPSILDVAASWHWGLKGDYGYGAPASYNNDRLSSLRFYCP</sequence>
<dbReference type="Pfam" id="PF03995">
    <property type="entry name" value="Inhibitor_I36"/>
    <property type="match status" value="1"/>
</dbReference>
<dbReference type="EMBL" id="WPNZ01000005">
    <property type="protein sequence ID" value="MVO85400.1"/>
    <property type="molecule type" value="Genomic_DNA"/>
</dbReference>
<evidence type="ECO:0008006" key="3">
    <source>
        <dbReference type="Google" id="ProtNLM"/>
    </source>
</evidence>
<dbReference type="Proteomes" id="UP000483802">
    <property type="component" value="Unassembled WGS sequence"/>
</dbReference>
<comment type="caution">
    <text evidence="1">The sequence shown here is derived from an EMBL/GenBank/DDBJ whole genome shotgun (WGS) entry which is preliminary data.</text>
</comment>
<evidence type="ECO:0000313" key="1">
    <source>
        <dbReference type="EMBL" id="MVO85400.1"/>
    </source>
</evidence>
<dbReference type="AlphaFoldDB" id="A0A6L6WTB2"/>
<organism evidence="1 2">
    <name type="scientific">Streptomyces typhae</name>
    <dbReference type="NCBI Taxonomy" id="2681492"/>
    <lineage>
        <taxon>Bacteria</taxon>
        <taxon>Bacillati</taxon>
        <taxon>Actinomycetota</taxon>
        <taxon>Actinomycetes</taxon>
        <taxon>Kitasatosporales</taxon>
        <taxon>Streptomycetaceae</taxon>
        <taxon>Streptomyces</taxon>
    </lineage>
</organism>
<gene>
    <name evidence="1" type="ORF">GPA10_11705</name>
</gene>
<name>A0A6L6WTB2_9ACTN</name>
<reference evidence="1 2" key="1">
    <citation type="submission" date="2019-11" db="EMBL/GenBank/DDBJ databases">
        <title>Streptomyces typhae sp. nov., a novel endophytic actinomycete isolated from the root of cattail pollen (Typha angustifolia L.).</title>
        <authorList>
            <person name="Peng C."/>
        </authorList>
    </citation>
    <scope>NUCLEOTIDE SEQUENCE [LARGE SCALE GENOMIC DNA]</scope>
    <source>
        <strain evidence="2">p1417</strain>
    </source>
</reference>